<dbReference type="PANTHER" id="PTHR23421">
    <property type="entry name" value="BETA-GALACTOSIDASE RELATED"/>
    <property type="match status" value="1"/>
</dbReference>
<dbReference type="InterPro" id="IPR048913">
    <property type="entry name" value="BetaGal_gal-bd"/>
</dbReference>
<feature type="region of interest" description="Disordered" evidence="6">
    <location>
        <begin position="36"/>
        <end position="59"/>
    </location>
</feature>
<dbReference type="Proteomes" id="UP001642540">
    <property type="component" value="Unassembled WGS sequence"/>
</dbReference>
<dbReference type="InterPro" id="IPR019801">
    <property type="entry name" value="Glyco_hydro_35_CS"/>
</dbReference>
<feature type="compositionally biased region" description="Polar residues" evidence="6">
    <location>
        <begin position="45"/>
        <end position="54"/>
    </location>
</feature>
<dbReference type="InterPro" id="IPR001944">
    <property type="entry name" value="Glycoside_Hdrlase_35"/>
</dbReference>
<reference evidence="9 10" key="1">
    <citation type="submission" date="2024-08" db="EMBL/GenBank/DDBJ databases">
        <authorList>
            <person name="Cucini C."/>
            <person name="Frati F."/>
        </authorList>
    </citation>
    <scope>NUCLEOTIDE SEQUENCE [LARGE SCALE GENOMIC DNA]</scope>
</reference>
<comment type="catalytic activity">
    <reaction evidence="4">
        <text>Hydrolysis of terminal non-reducing beta-D-galactose residues in beta-D-galactosides.</text>
        <dbReference type="EC" id="3.2.1.23"/>
    </reaction>
</comment>
<proteinExistence type="inferred from homology"/>
<dbReference type="Gene3D" id="2.60.120.260">
    <property type="entry name" value="Galactose-binding domain-like"/>
    <property type="match status" value="2"/>
</dbReference>
<evidence type="ECO:0000259" key="8">
    <source>
        <dbReference type="Pfam" id="PF21467"/>
    </source>
</evidence>
<sequence length="716" mass="80519">MRSAFCFSYIASFLKLIFGWLRNLWETMMKRGREQAAERSDAKSDGNSFHQTETGAGVGDDDKGKVLACSTTTTSQNLPSVYEYFANGTELRGLVAQNRVFTLNGREIRIISGAMHYFRVHPAQWRDRLRKLRAMGANAVETYVPWNLHEFRKGEFDFGNGTNDLSEFLDVRTYIQTAQEEDLLVLIRPGPYICTEWDFGGLPSWLQRDPNMKVRENNQPYLDRVKIYLDNFLPQVADLQFTRGGPIIAIQIENEYGAFSPRSSEYLQFVRDLYNQHGFNESLHFTSDNSFGGSGMEGSLPGVLQTANFQNSPTNLFNQLRQVQPDMPTMAMEFWAGWFNHWGDAKQGGTTPEFMASVLEEILGPWNGSVNFYMFHGGTNYGFMAGGNTRGDPPYIDADVTSYDYDAPLSEAGDYTRKYDLAAELIDMYENPKLRKPQRPAESNKAAYPTLGLQRYLTYSDVIERIPSSSKFQLERPVSMENLPMNGDSGQSFGYIIYRKNVFIAPNDDSSFRGSWPRDVGFLLVDGELVQDGSDLWINSIKEFPLTVTQAGNHTVDLLVEPLTRVNYGTAGDFIQQKGIAPIHQSKIEINGEEVTNVEVIAAEFSNAWVKQLSGFSAVGNDTTIRAPVLLQSSFDISGEPADTWLDMSRWSKGIVFVNGFNIGRYWNVGPQQNLYVAAPLLKTGENIITIFEQVQPHTEIVFSDTPNLGEPPSSA</sequence>
<dbReference type="InterPro" id="IPR031330">
    <property type="entry name" value="Gly_Hdrlase_35_cat"/>
</dbReference>
<dbReference type="Pfam" id="PF21467">
    <property type="entry name" value="BetaGal_gal-bd"/>
    <property type="match status" value="1"/>
</dbReference>
<dbReference type="InterPro" id="IPR026283">
    <property type="entry name" value="B-gal_1-like"/>
</dbReference>
<evidence type="ECO:0000256" key="2">
    <source>
        <dbReference type="ARBA" id="ARBA00022801"/>
    </source>
</evidence>
<protein>
    <recommendedName>
        <fullName evidence="4">Beta-galactosidase</fullName>
        <ecNumber evidence="4">3.2.1.23</ecNumber>
    </recommendedName>
</protein>
<evidence type="ECO:0000256" key="5">
    <source>
        <dbReference type="RuleBase" id="RU003679"/>
    </source>
</evidence>
<feature type="domain" description="Glycoside hydrolase 35 catalytic" evidence="7">
    <location>
        <begin position="101"/>
        <end position="427"/>
    </location>
</feature>
<dbReference type="InterPro" id="IPR008979">
    <property type="entry name" value="Galactose-bd-like_sf"/>
</dbReference>
<dbReference type="Pfam" id="PF01301">
    <property type="entry name" value="Glyco_hydro_35"/>
    <property type="match status" value="1"/>
</dbReference>
<keyword evidence="3 4" id="KW-0326">Glycosidase</keyword>
<dbReference type="SUPFAM" id="SSF51445">
    <property type="entry name" value="(Trans)glycosidases"/>
    <property type="match status" value="1"/>
</dbReference>
<feature type="domain" description="Beta-galactosidase galactose-binding" evidence="8">
    <location>
        <begin position="629"/>
        <end position="687"/>
    </location>
</feature>
<evidence type="ECO:0000256" key="6">
    <source>
        <dbReference type="SAM" id="MobiDB-lite"/>
    </source>
</evidence>
<dbReference type="InterPro" id="IPR017853">
    <property type="entry name" value="GH"/>
</dbReference>
<organism evidence="9 10">
    <name type="scientific">Orchesella dallaii</name>
    <dbReference type="NCBI Taxonomy" id="48710"/>
    <lineage>
        <taxon>Eukaryota</taxon>
        <taxon>Metazoa</taxon>
        <taxon>Ecdysozoa</taxon>
        <taxon>Arthropoda</taxon>
        <taxon>Hexapoda</taxon>
        <taxon>Collembola</taxon>
        <taxon>Entomobryomorpha</taxon>
        <taxon>Entomobryoidea</taxon>
        <taxon>Orchesellidae</taxon>
        <taxon>Orchesellinae</taxon>
        <taxon>Orchesella</taxon>
    </lineage>
</organism>
<evidence type="ECO:0000313" key="10">
    <source>
        <dbReference type="Proteomes" id="UP001642540"/>
    </source>
</evidence>
<accession>A0ABP1Q5Y7</accession>
<dbReference type="PROSITE" id="PS01182">
    <property type="entry name" value="GLYCOSYL_HYDROL_F35"/>
    <property type="match status" value="1"/>
</dbReference>
<evidence type="ECO:0000256" key="4">
    <source>
        <dbReference type="RuleBase" id="RU000675"/>
    </source>
</evidence>
<evidence type="ECO:0000313" key="9">
    <source>
        <dbReference type="EMBL" id="CAL8085954.1"/>
    </source>
</evidence>
<dbReference type="EC" id="3.2.1.23" evidence="4"/>
<dbReference type="Gene3D" id="3.20.20.80">
    <property type="entry name" value="Glycosidases"/>
    <property type="match status" value="1"/>
</dbReference>
<evidence type="ECO:0000256" key="1">
    <source>
        <dbReference type="ARBA" id="ARBA00009809"/>
    </source>
</evidence>
<comment type="caution">
    <text evidence="9">The sequence shown here is derived from an EMBL/GenBank/DDBJ whole genome shotgun (WGS) entry which is preliminary data.</text>
</comment>
<keyword evidence="2 4" id="KW-0378">Hydrolase</keyword>
<keyword evidence="10" id="KW-1185">Reference proteome</keyword>
<dbReference type="PRINTS" id="PR00742">
    <property type="entry name" value="GLHYDRLASE35"/>
</dbReference>
<dbReference type="EMBL" id="CAXLJM020000019">
    <property type="protein sequence ID" value="CAL8085954.1"/>
    <property type="molecule type" value="Genomic_DNA"/>
</dbReference>
<dbReference type="SUPFAM" id="SSF49785">
    <property type="entry name" value="Galactose-binding domain-like"/>
    <property type="match status" value="1"/>
</dbReference>
<evidence type="ECO:0000256" key="3">
    <source>
        <dbReference type="ARBA" id="ARBA00023295"/>
    </source>
</evidence>
<evidence type="ECO:0000259" key="7">
    <source>
        <dbReference type="Pfam" id="PF01301"/>
    </source>
</evidence>
<gene>
    <name evidence="9" type="ORF">ODALV1_LOCUS6284</name>
</gene>
<comment type="similarity">
    <text evidence="1 5">Belongs to the glycosyl hydrolase 35 family.</text>
</comment>
<dbReference type="PIRSF" id="PIRSF006336">
    <property type="entry name" value="B-gal"/>
    <property type="match status" value="1"/>
</dbReference>
<name>A0ABP1Q5Y7_9HEXA</name>